<sequence length="663" mass="73110">MQSPSSHSPLHATVSLMNFIVHTTEQNFSYEEALLILKEAADADRGIVWIKDENKGRITRFDLSSAQNEEPKPLFSSHDYLLQVMNMFRGADEIVAAIVDAPEKERLRSQLTRRALIVLISGFPRHNEKACKGFLKNFNSEVCTILKERVLPSLSLEEISRLLRKAESYAPLGERQHYSVETITKIGDSLVSQSDTLITGTTEHQKQLLENYSTQSWYQLLHPVEQALFRRHVDALTDGKHIPSAYLREIPGLRNCYRKVLAKLTLDDSGNITNKTVLASYTHSAAVAGTQGNRTERLQLANENYQQLCNANPGKNVNVLTLCSRVPCQGLIDRFFPRASSSALDTYVVDTTRSAVGRENTHIIPVNALRFISRNTIRSTCDKAIAAYVEKSGISTNPEQQALLKYLTQNTSRWNTRGYRQACANLLNLQTQEERALAKEMVELRRLEIKQSGLLGRLTSLFEVLASKLRGTPRNRNARLAAKVTALWEQVCDNDVLCVSCKSGKDRTGYTSMVADAIACAAYIPKSQPEAIQKALTGSGHVQFLASHSGGKTGCFGLKPVQVDAFEGIGGEHCVSLFTNAARSSSSISLANTDGKSVPTKAPQCQSTRTRRESTASSSSSLSTLSSSIGSSHQERHPVTDLAGPTVQRGIDPKQQTEQSASR</sequence>
<feature type="compositionally biased region" description="Low complexity" evidence="1">
    <location>
        <begin position="615"/>
        <end position="632"/>
    </location>
</feature>
<protein>
    <submittedName>
        <fullName evidence="2">Uncharacterized protein</fullName>
    </submittedName>
</protein>
<name>Q2GCQ1_EHRS3</name>
<reference evidence="2 3" key="1">
    <citation type="journal article" date="2006" name="PLoS Genet.">
        <title>Comparative genomics of emerging human ehrlichiosis agents.</title>
        <authorList>
            <person name="Dunning Hotopp J.C."/>
            <person name="Lin M."/>
            <person name="Madupu R."/>
            <person name="Crabtree J."/>
            <person name="Angiuoli S.V."/>
            <person name="Eisen J.A."/>
            <person name="Seshadri R."/>
            <person name="Ren Q."/>
            <person name="Wu M."/>
            <person name="Utterback T.R."/>
            <person name="Smith S."/>
            <person name="Lewis M."/>
            <person name="Khouri H."/>
            <person name="Zhang C."/>
            <person name="Niu H."/>
            <person name="Lin Q."/>
            <person name="Ohashi N."/>
            <person name="Zhi N."/>
            <person name="Nelson W."/>
            <person name="Brinkac L.M."/>
            <person name="Dodson R.J."/>
            <person name="Rosovitz M.J."/>
            <person name="Sundaram J."/>
            <person name="Daugherty S.C."/>
            <person name="Davidsen T."/>
            <person name="Durkin A.S."/>
            <person name="Gwinn M."/>
            <person name="Haft D.H."/>
            <person name="Selengut J.D."/>
            <person name="Sullivan S.A."/>
            <person name="Zafar N."/>
            <person name="Zhou L."/>
            <person name="Benahmed F."/>
            <person name="Forberger H."/>
            <person name="Halpin R."/>
            <person name="Mulligan S."/>
            <person name="Robinson J."/>
            <person name="White O."/>
            <person name="Rikihisa Y."/>
            <person name="Tettelin H."/>
        </authorList>
    </citation>
    <scope>NUCLEOTIDE SEQUENCE [LARGE SCALE GENOMIC DNA]</scope>
    <source>
        <strain evidence="3">ATCC VR-367 / Miyayama</strain>
    </source>
</reference>
<gene>
    <name evidence="2" type="ordered locus">NSE_0879</name>
</gene>
<evidence type="ECO:0000256" key="1">
    <source>
        <dbReference type="SAM" id="MobiDB-lite"/>
    </source>
</evidence>
<proteinExistence type="predicted"/>
<dbReference type="STRING" id="222891.NSE_0879"/>
<feature type="region of interest" description="Disordered" evidence="1">
    <location>
        <begin position="589"/>
        <end position="663"/>
    </location>
</feature>
<organism evidence="2 3">
    <name type="scientific">Ehrlichia sennetsu (strain ATCC VR-367 / Miyayama)</name>
    <name type="common">Neorickettsia sennetsu</name>
    <dbReference type="NCBI Taxonomy" id="222891"/>
    <lineage>
        <taxon>Bacteria</taxon>
        <taxon>Pseudomonadati</taxon>
        <taxon>Pseudomonadota</taxon>
        <taxon>Alphaproteobacteria</taxon>
        <taxon>Rickettsiales</taxon>
        <taxon>Anaplasmataceae</taxon>
        <taxon>Ehrlichia</taxon>
    </lineage>
</organism>
<evidence type="ECO:0000313" key="2">
    <source>
        <dbReference type="EMBL" id="ABD45758.1"/>
    </source>
</evidence>
<feature type="compositionally biased region" description="Polar residues" evidence="1">
    <location>
        <begin position="654"/>
        <end position="663"/>
    </location>
</feature>
<keyword evidence="3" id="KW-1185">Reference proteome</keyword>
<dbReference type="KEGG" id="nse:NSE_0879"/>
<dbReference type="EMBL" id="CP000237">
    <property type="protein sequence ID" value="ABD45758.1"/>
    <property type="molecule type" value="Genomic_DNA"/>
</dbReference>
<evidence type="ECO:0000313" key="3">
    <source>
        <dbReference type="Proteomes" id="UP000001942"/>
    </source>
</evidence>
<accession>Q2GCQ1</accession>
<dbReference type="Proteomes" id="UP000001942">
    <property type="component" value="Chromosome"/>
</dbReference>
<dbReference type="HOGENOM" id="CLU_022805_0_0_5"/>
<dbReference type="AlphaFoldDB" id="Q2GCQ1"/>
<dbReference type="eggNOG" id="ENOG5032U5V">
    <property type="taxonomic scope" value="Bacteria"/>
</dbReference>